<dbReference type="InterPro" id="IPR053030">
    <property type="entry name" value="Ribosomal_biogenesis_FAF1-like"/>
</dbReference>
<feature type="region of interest" description="Disordered" evidence="1">
    <location>
        <begin position="1"/>
        <end position="146"/>
    </location>
</feature>
<name>A0A0J6FA12_COCPO</name>
<evidence type="ECO:0008006" key="4">
    <source>
        <dbReference type="Google" id="ProtNLM"/>
    </source>
</evidence>
<reference evidence="2 3" key="1">
    <citation type="submission" date="2007-06" db="EMBL/GenBank/DDBJ databases">
        <title>The Genome Sequence of Coccidioides posadasii RMSCC_3488.</title>
        <authorList>
            <consortium name="Coccidioides Genome Resources Consortium"/>
            <consortium name="The Broad Institute Genome Sequencing Platform"/>
            <person name="Henn M.R."/>
            <person name="Sykes S."/>
            <person name="Young S."/>
            <person name="Jaffe D."/>
            <person name="Berlin A."/>
            <person name="Alvarez P."/>
            <person name="Butler J."/>
            <person name="Gnerre S."/>
            <person name="Grabherr M."/>
            <person name="Mauceli E."/>
            <person name="Brockman W."/>
            <person name="Kodira C."/>
            <person name="Alvarado L."/>
            <person name="Zeng Q."/>
            <person name="Crawford M."/>
            <person name="Antoine C."/>
            <person name="Devon K."/>
            <person name="Galgiani J."/>
            <person name="Orsborn K."/>
            <person name="Lewis M.L."/>
            <person name="Nusbaum C."/>
            <person name="Galagan J."/>
            <person name="Birren B."/>
        </authorList>
    </citation>
    <scope>NUCLEOTIDE SEQUENCE [LARGE SCALE GENOMIC DNA]</scope>
    <source>
        <strain evidence="2 3">RMSCC 3488</strain>
    </source>
</reference>
<evidence type="ECO:0000313" key="3">
    <source>
        <dbReference type="Proteomes" id="UP000054567"/>
    </source>
</evidence>
<dbReference type="PANTHER" id="PTHR28096:SF1">
    <property type="entry name" value="PROTEIN FAF1"/>
    <property type="match status" value="1"/>
</dbReference>
<reference evidence="3" key="3">
    <citation type="journal article" date="2010" name="Genome Res.">
        <title>Population genomic sequencing of Coccidioides fungi reveals recent hybridization and transposon control.</title>
        <authorList>
            <person name="Neafsey D.E."/>
            <person name="Barker B.M."/>
            <person name="Sharpton T.J."/>
            <person name="Stajich J.E."/>
            <person name="Park D.J."/>
            <person name="Whiston E."/>
            <person name="Hung C.-Y."/>
            <person name="McMahan C."/>
            <person name="White J."/>
            <person name="Sykes S."/>
            <person name="Heiman D."/>
            <person name="Young S."/>
            <person name="Zeng Q."/>
            <person name="Abouelleil A."/>
            <person name="Aftuck L."/>
            <person name="Bessette D."/>
            <person name="Brown A."/>
            <person name="FitzGerald M."/>
            <person name="Lui A."/>
            <person name="Macdonald J.P."/>
            <person name="Priest M."/>
            <person name="Orbach M.J."/>
            <person name="Galgiani J.N."/>
            <person name="Kirkland T.N."/>
            <person name="Cole G.T."/>
            <person name="Birren B.W."/>
            <person name="Henn M.R."/>
            <person name="Taylor J.W."/>
            <person name="Rounsley S.D."/>
        </authorList>
    </citation>
    <scope>NUCLEOTIDE SEQUENCE [LARGE SCALE GENOMIC DNA]</scope>
    <source>
        <strain evidence="3">RMSCC 3488</strain>
    </source>
</reference>
<gene>
    <name evidence="2" type="ORF">CPAG_03389</name>
</gene>
<sequence length="287" mass="31803">MLGKRKREATVVSRPAEQEDDPLAVPPNSHDLLRKYFEAQFEPLDVPQKGKASVANSPDTESDDDKEDSEWSGISDDDGDDTSPSDTVPEVVDHSTSHNITKDGFEKELRKQFMSAKPPSSSQMKSKTTAKRNTNASDGDEGADDAMNLKNDLALQRLLKESHLLESADDLNPTGKNRHRALDIRMQTIGANDSIYMQKKMPMSHRKGIEAKVAKKDATRRREAKENGIILEKPTPKRKVSSARRERGIGGPSVGKFSGGTLRLSKRDLADIQGPRTMSKGKKRGRR</sequence>
<proteinExistence type="predicted"/>
<feature type="compositionally biased region" description="Polar residues" evidence="1">
    <location>
        <begin position="118"/>
        <end position="137"/>
    </location>
</feature>
<dbReference type="GO" id="GO:0000462">
    <property type="term" value="P:maturation of SSU-rRNA from tricistronic rRNA transcript (SSU-rRNA, 5.8S rRNA, LSU-rRNA)"/>
    <property type="evidence" value="ECO:0007669"/>
    <property type="project" value="TreeGrafter"/>
</dbReference>
<dbReference type="AlphaFoldDB" id="A0A0J6FA12"/>
<dbReference type="PANTHER" id="PTHR28096">
    <property type="entry name" value="PROTEIN FAF1"/>
    <property type="match status" value="1"/>
</dbReference>
<protein>
    <recommendedName>
        <fullName evidence="4">Protein FAF1</fullName>
    </recommendedName>
</protein>
<evidence type="ECO:0000313" key="2">
    <source>
        <dbReference type="EMBL" id="KMM67053.1"/>
    </source>
</evidence>
<organism evidence="2 3">
    <name type="scientific">Coccidioides posadasii RMSCC 3488</name>
    <dbReference type="NCBI Taxonomy" id="454284"/>
    <lineage>
        <taxon>Eukaryota</taxon>
        <taxon>Fungi</taxon>
        <taxon>Dikarya</taxon>
        <taxon>Ascomycota</taxon>
        <taxon>Pezizomycotina</taxon>
        <taxon>Eurotiomycetes</taxon>
        <taxon>Eurotiomycetidae</taxon>
        <taxon>Onygenales</taxon>
        <taxon>Onygenaceae</taxon>
        <taxon>Coccidioides</taxon>
    </lineage>
</organism>
<dbReference type="VEuPathDB" id="FungiDB:CPAG_03389"/>
<dbReference type="OrthoDB" id="5556956at2759"/>
<accession>A0A0J6FA12</accession>
<feature type="compositionally biased region" description="Basic and acidic residues" evidence="1">
    <location>
        <begin position="207"/>
        <end position="226"/>
    </location>
</feature>
<reference evidence="3" key="2">
    <citation type="journal article" date="2009" name="Genome Res.">
        <title>Comparative genomic analyses of the human fungal pathogens Coccidioides and their relatives.</title>
        <authorList>
            <person name="Sharpton T.J."/>
            <person name="Stajich J.E."/>
            <person name="Rounsley S.D."/>
            <person name="Gardner M.J."/>
            <person name="Wortman J.R."/>
            <person name="Jordar V.S."/>
            <person name="Maiti R."/>
            <person name="Kodira C.D."/>
            <person name="Neafsey D.E."/>
            <person name="Zeng Q."/>
            <person name="Hung C.-Y."/>
            <person name="McMahan C."/>
            <person name="Muszewska A."/>
            <person name="Grynberg M."/>
            <person name="Mandel M.A."/>
            <person name="Kellner E.M."/>
            <person name="Barker B.M."/>
            <person name="Galgiani J.N."/>
            <person name="Orbach M.J."/>
            <person name="Kirkland T.N."/>
            <person name="Cole G.T."/>
            <person name="Henn M.R."/>
            <person name="Birren B.W."/>
            <person name="Taylor J.W."/>
        </authorList>
    </citation>
    <scope>NUCLEOTIDE SEQUENCE [LARGE SCALE GENOMIC DNA]</scope>
    <source>
        <strain evidence="3">RMSCC 3488</strain>
    </source>
</reference>
<dbReference type="EMBL" id="DS268110">
    <property type="protein sequence ID" value="KMM67053.1"/>
    <property type="molecule type" value="Genomic_DNA"/>
</dbReference>
<feature type="compositionally biased region" description="Basic and acidic residues" evidence="1">
    <location>
        <begin position="91"/>
        <end position="111"/>
    </location>
</feature>
<evidence type="ECO:0000256" key="1">
    <source>
        <dbReference type="SAM" id="MobiDB-lite"/>
    </source>
</evidence>
<dbReference type="GO" id="GO:0005730">
    <property type="term" value="C:nucleolus"/>
    <property type="evidence" value="ECO:0007669"/>
    <property type="project" value="TreeGrafter"/>
</dbReference>
<feature type="compositionally biased region" description="Acidic residues" evidence="1">
    <location>
        <begin position="60"/>
        <end position="83"/>
    </location>
</feature>
<dbReference type="Proteomes" id="UP000054567">
    <property type="component" value="Unassembled WGS sequence"/>
</dbReference>
<feature type="region of interest" description="Disordered" evidence="1">
    <location>
        <begin position="201"/>
        <end position="287"/>
    </location>
</feature>